<evidence type="ECO:0000313" key="3">
    <source>
        <dbReference type="Proteomes" id="UP001236806"/>
    </source>
</evidence>
<evidence type="ECO:0000313" key="2">
    <source>
        <dbReference type="EMBL" id="MDQ0674316.1"/>
    </source>
</evidence>
<name>A0ABU0PM34_9MICC</name>
<dbReference type="InterPro" id="IPR050121">
    <property type="entry name" value="Cytochrome_P450_monoxygenase"/>
</dbReference>
<proteinExistence type="inferred from homology"/>
<sequence>MKSRTGLPKATALESAAFFFDVFLPTTAKGPIIRRPKVEAGAERLGLDDRAVRRMAKLARKYREGPLMLRLPGREQAVVLQPEHLHYVLANSPEPFSPASSEKKAALAHFEPRFVLISEGRERTARRALQEQVLDAHSPIHHLAASFIPIVRGEADQLLRGIKDGSPAGNMELGWDHFIQTWDRVVRRSIFGDQARDDHELTDMLAKLRENANWSFLKPKDKGLRTKFLSRVEDRMKNAEPGSLAFSMAKMHPGQDAAPVDQIPQWLFALETTGMATFRTLALLATHPEHLAAAKAEVEQDRTERRHLPFLRACVLDSLRLWPTTPMILRQSTREVEWPDGDMPARCGVLIYVAYFHRDEAHVPQAHSFTPERWLDKNGDEGWPLVPFSDGPVFCPGRQLALMLSSAMLASLIEKSSFTLSSPQALGPERRLPGALNNFSLRFTVSGSQPHPSREPSA</sequence>
<dbReference type="EMBL" id="JAUSXB010000001">
    <property type="protein sequence ID" value="MDQ0674316.1"/>
    <property type="molecule type" value="Genomic_DNA"/>
</dbReference>
<dbReference type="PANTHER" id="PTHR24305">
    <property type="entry name" value="CYTOCHROME P450"/>
    <property type="match status" value="1"/>
</dbReference>
<dbReference type="PANTHER" id="PTHR24305:SF166">
    <property type="entry name" value="CYTOCHROME P450 12A4, MITOCHONDRIAL-RELATED"/>
    <property type="match status" value="1"/>
</dbReference>
<organism evidence="2 3">
    <name type="scientific">Pseudarthrobacter siccitolerans</name>
    <dbReference type="NCBI Taxonomy" id="861266"/>
    <lineage>
        <taxon>Bacteria</taxon>
        <taxon>Bacillati</taxon>
        <taxon>Actinomycetota</taxon>
        <taxon>Actinomycetes</taxon>
        <taxon>Micrococcales</taxon>
        <taxon>Micrococcaceae</taxon>
        <taxon>Pseudarthrobacter</taxon>
    </lineage>
</organism>
<keyword evidence="3" id="KW-1185">Reference proteome</keyword>
<evidence type="ECO:0000256" key="1">
    <source>
        <dbReference type="ARBA" id="ARBA00010617"/>
    </source>
</evidence>
<reference evidence="2 3" key="1">
    <citation type="submission" date="2023-07" db="EMBL/GenBank/DDBJ databases">
        <title>Comparative genomics of wheat-associated soil bacteria to identify genetic determinants of phenazine resistance.</title>
        <authorList>
            <person name="Mouncey N."/>
        </authorList>
    </citation>
    <scope>NUCLEOTIDE SEQUENCE [LARGE SCALE GENOMIC DNA]</scope>
    <source>
        <strain evidence="2 3">W1I3</strain>
    </source>
</reference>
<gene>
    <name evidence="2" type="ORF">QFZ36_001877</name>
</gene>
<dbReference type="SUPFAM" id="SSF48264">
    <property type="entry name" value="Cytochrome P450"/>
    <property type="match status" value="1"/>
</dbReference>
<dbReference type="InterPro" id="IPR036396">
    <property type="entry name" value="Cyt_P450_sf"/>
</dbReference>
<dbReference type="PRINTS" id="PR00463">
    <property type="entry name" value="EP450I"/>
</dbReference>
<protein>
    <submittedName>
        <fullName evidence="2">Cytochrome P450</fullName>
    </submittedName>
</protein>
<dbReference type="InterPro" id="IPR002401">
    <property type="entry name" value="Cyt_P450_E_grp-I"/>
</dbReference>
<dbReference type="RefSeq" id="WP_306635810.1">
    <property type="nucleotide sequence ID" value="NZ_JAUSXB010000001.1"/>
</dbReference>
<comment type="similarity">
    <text evidence="1">Belongs to the cytochrome P450 family.</text>
</comment>
<dbReference type="Gene3D" id="1.10.630.10">
    <property type="entry name" value="Cytochrome P450"/>
    <property type="match status" value="1"/>
</dbReference>
<comment type="caution">
    <text evidence="2">The sequence shown here is derived from an EMBL/GenBank/DDBJ whole genome shotgun (WGS) entry which is preliminary data.</text>
</comment>
<accession>A0ABU0PM34</accession>
<dbReference type="Pfam" id="PF00067">
    <property type="entry name" value="p450"/>
    <property type="match status" value="1"/>
</dbReference>
<dbReference type="InterPro" id="IPR001128">
    <property type="entry name" value="Cyt_P450"/>
</dbReference>
<dbReference type="Proteomes" id="UP001236806">
    <property type="component" value="Unassembled WGS sequence"/>
</dbReference>